<keyword evidence="2" id="KW-0812">Transmembrane</keyword>
<dbReference type="EMBL" id="JACOQK010000001">
    <property type="protein sequence ID" value="MBC5787891.1"/>
    <property type="molecule type" value="Genomic_DNA"/>
</dbReference>
<feature type="domain" description="Prolow-density lipoprotein receptor-related protein 1-like beta-propeller" evidence="3">
    <location>
        <begin position="131"/>
        <end position="383"/>
    </location>
</feature>
<gene>
    <name evidence="4" type="ORF">H8Z77_07665</name>
</gene>
<dbReference type="PANTHER" id="PTHR32256:SF17">
    <property type="entry name" value="EGF-LIKE DOMAIN-CONTAINING PROTEIN"/>
    <property type="match status" value="1"/>
</dbReference>
<feature type="transmembrane region" description="Helical" evidence="2">
    <location>
        <begin position="12"/>
        <end position="31"/>
    </location>
</feature>
<evidence type="ECO:0000313" key="5">
    <source>
        <dbReference type="Proteomes" id="UP000649151"/>
    </source>
</evidence>
<evidence type="ECO:0000256" key="1">
    <source>
        <dbReference type="SAM" id="MobiDB-lite"/>
    </source>
</evidence>
<protein>
    <submittedName>
        <fullName evidence="4">DUF5050 domain-containing protein</fullName>
    </submittedName>
</protein>
<dbReference type="Proteomes" id="UP000649151">
    <property type="component" value="Unassembled WGS sequence"/>
</dbReference>
<evidence type="ECO:0000256" key="2">
    <source>
        <dbReference type="SAM" id="Phobius"/>
    </source>
</evidence>
<reference evidence="4 5" key="1">
    <citation type="submission" date="2020-08" db="EMBL/GenBank/DDBJ databases">
        <title>Genome public.</title>
        <authorList>
            <person name="Liu C."/>
            <person name="Sun Q."/>
        </authorList>
    </citation>
    <scope>NUCLEOTIDE SEQUENCE [LARGE SCALE GENOMIC DNA]</scope>
    <source>
        <strain evidence="4 5">NSJ-27</strain>
    </source>
</reference>
<dbReference type="SUPFAM" id="SSF69304">
    <property type="entry name" value="Tricorn protease N-terminal domain"/>
    <property type="match status" value="1"/>
</dbReference>
<evidence type="ECO:0000259" key="3">
    <source>
        <dbReference type="Pfam" id="PF16472"/>
    </source>
</evidence>
<keyword evidence="2" id="KW-0472">Membrane</keyword>
<proteinExistence type="predicted"/>
<comment type="caution">
    <text evidence="4">The sequence shown here is derived from an EMBL/GenBank/DDBJ whole genome shotgun (WGS) entry which is preliminary data.</text>
</comment>
<dbReference type="InterPro" id="IPR032485">
    <property type="entry name" value="LRP1-like_beta_prop"/>
</dbReference>
<dbReference type="InterPro" id="IPR015943">
    <property type="entry name" value="WD40/YVTN_repeat-like_dom_sf"/>
</dbReference>
<keyword evidence="2" id="KW-1133">Transmembrane helix</keyword>
<name>A0ABR7IRW5_9CLOT</name>
<evidence type="ECO:0000313" key="4">
    <source>
        <dbReference type="EMBL" id="MBC5787891.1"/>
    </source>
</evidence>
<dbReference type="Pfam" id="PF16472">
    <property type="entry name" value="DUF5050"/>
    <property type="match status" value="1"/>
</dbReference>
<feature type="region of interest" description="Disordered" evidence="1">
    <location>
        <begin position="49"/>
        <end position="111"/>
    </location>
</feature>
<sequence length="389" mass="43308">MEKRPKFMRALQYLLPTLMLIFIGIMIGFSMTGNHSTPDWELHSIEEFNTSNNGKNTSSRDKNTKSSTKSKTTSSSKSSKSASTKSTSKTKSSKNSIEEGVEGGEINDGIASFPDTSAPDISLQPYNTIGNTSSNCLNGGMAAVQGEWIFYSEASDQNCLYKMRTNGSDMQKISNEPVGYINVVGEKVYAQARNNTFNVLCYSAVTGELIQNYFAFSYYLSVTDQYMVSADNTEHANLYLYRFSDGYQKVLLSDNSASQISMVGDRIYYRNSNDNNCLYSMDTNGGQIRKEISQSILSYNISNSVIYYVAEDGLLYSNQQEAPILSDSVSCFNCSGNWIYYGNRSDENCLYVIDLSQGSKQKLTESPIEQVCVTGDWVFYQSNGNIFVI</sequence>
<dbReference type="PANTHER" id="PTHR32256">
    <property type="match status" value="1"/>
</dbReference>
<organism evidence="4 5">
    <name type="scientific">Clostridium facile</name>
    <dbReference type="NCBI Taxonomy" id="2763035"/>
    <lineage>
        <taxon>Bacteria</taxon>
        <taxon>Bacillati</taxon>
        <taxon>Bacillota</taxon>
        <taxon>Clostridia</taxon>
        <taxon>Eubacteriales</taxon>
        <taxon>Clostridiaceae</taxon>
        <taxon>Clostridium</taxon>
    </lineage>
</organism>
<dbReference type="Gene3D" id="2.130.10.10">
    <property type="entry name" value="YVTN repeat-like/Quinoprotein amine dehydrogenase"/>
    <property type="match status" value="1"/>
</dbReference>
<feature type="compositionally biased region" description="Low complexity" evidence="1">
    <location>
        <begin position="65"/>
        <end position="95"/>
    </location>
</feature>
<dbReference type="InterPro" id="IPR053369">
    <property type="entry name" value="SrfA-induced_signal"/>
</dbReference>
<accession>A0ABR7IRW5</accession>
<keyword evidence="5" id="KW-1185">Reference proteome</keyword>
<dbReference type="RefSeq" id="WP_186996658.1">
    <property type="nucleotide sequence ID" value="NZ_JACOQK010000001.1"/>
</dbReference>